<dbReference type="Proteomes" id="UP000183685">
    <property type="component" value="Unassembled WGS sequence"/>
</dbReference>
<proteinExistence type="predicted"/>
<evidence type="ECO:0000313" key="2">
    <source>
        <dbReference type="EMBL" id="SDE38057.1"/>
    </source>
</evidence>
<protein>
    <submittedName>
        <fullName evidence="2">Uncharacterized protein</fullName>
    </submittedName>
</protein>
<evidence type="ECO:0000256" key="1">
    <source>
        <dbReference type="SAM" id="Phobius"/>
    </source>
</evidence>
<name>A0A1G7CFE6_9PROT</name>
<dbReference type="AlphaFoldDB" id="A0A1G7CFE6"/>
<evidence type="ECO:0000313" key="3">
    <source>
        <dbReference type="Proteomes" id="UP000183685"/>
    </source>
</evidence>
<accession>A0A1G7CFE6</accession>
<dbReference type="OrthoDB" id="1492993at2"/>
<keyword evidence="1" id="KW-1133">Transmembrane helix</keyword>
<dbReference type="STRING" id="637679.GCA_001550055_03140"/>
<reference evidence="2 3" key="1">
    <citation type="submission" date="2016-10" db="EMBL/GenBank/DDBJ databases">
        <authorList>
            <person name="de Groot N.N."/>
        </authorList>
    </citation>
    <scope>NUCLEOTIDE SEQUENCE [LARGE SCALE GENOMIC DNA]</scope>
    <source>
        <strain evidence="2 3">CGMCC 1.9109</strain>
    </source>
</reference>
<sequence length="199" mass="21556">MKIRFELLMSITAMITAVAAVVVAIVQTQVMHDEAMMEREHARLSVLPSIMVFTGSHVGDEEGSFYIGATNQGIGPASIEGLTVSVDGKAQATWTQAVALATDGAVRLDGPERNVDSVAVTDLDPGALMPADVRVQMIKMDTTPEIAALMRGQLDSRVTVSMCYCSLYRECWTVDNINTRPKPANSCKAQEAAFFRNEE</sequence>
<keyword evidence="1" id="KW-0812">Transmembrane</keyword>
<feature type="transmembrane region" description="Helical" evidence="1">
    <location>
        <begin position="7"/>
        <end position="26"/>
    </location>
</feature>
<keyword evidence="3" id="KW-1185">Reference proteome</keyword>
<dbReference type="RefSeq" id="WP_068306837.1">
    <property type="nucleotide sequence ID" value="NZ_FNAK01000006.1"/>
</dbReference>
<keyword evidence="1" id="KW-0472">Membrane</keyword>
<organism evidence="2 3">
    <name type="scientific">Kordiimonas lacus</name>
    <dbReference type="NCBI Taxonomy" id="637679"/>
    <lineage>
        <taxon>Bacteria</taxon>
        <taxon>Pseudomonadati</taxon>
        <taxon>Pseudomonadota</taxon>
        <taxon>Alphaproteobacteria</taxon>
        <taxon>Kordiimonadales</taxon>
        <taxon>Kordiimonadaceae</taxon>
        <taxon>Kordiimonas</taxon>
    </lineage>
</organism>
<gene>
    <name evidence="2" type="ORF">SAMN04488071_2781</name>
</gene>
<dbReference type="EMBL" id="FNAK01000006">
    <property type="protein sequence ID" value="SDE38057.1"/>
    <property type="molecule type" value="Genomic_DNA"/>
</dbReference>